<evidence type="ECO:0000256" key="6">
    <source>
        <dbReference type="ARBA" id="ARBA00022801"/>
    </source>
</evidence>
<dbReference type="InterPro" id="IPR024079">
    <property type="entry name" value="MetalloPept_cat_dom_sf"/>
</dbReference>
<dbReference type="Gene3D" id="3.40.390.10">
    <property type="entry name" value="Collagenase (Catalytic Domain)"/>
    <property type="match status" value="1"/>
</dbReference>
<dbReference type="CDD" id="cd08662">
    <property type="entry name" value="M13"/>
    <property type="match status" value="1"/>
</dbReference>
<dbReference type="PANTHER" id="PTHR11733">
    <property type="entry name" value="ZINC METALLOPROTEASE FAMILY M13 NEPRILYSIN-RELATED"/>
    <property type="match status" value="1"/>
</dbReference>
<evidence type="ECO:0000256" key="5">
    <source>
        <dbReference type="ARBA" id="ARBA00022723"/>
    </source>
</evidence>
<dbReference type="InterPro" id="IPR042089">
    <property type="entry name" value="Peptidase_M13_dom_2"/>
</dbReference>
<dbReference type="PANTHER" id="PTHR11733:SF224">
    <property type="entry name" value="NEPRILYSIN-2"/>
    <property type="match status" value="1"/>
</dbReference>
<dbReference type="PROSITE" id="PS51885">
    <property type="entry name" value="NEPRILYSIN"/>
    <property type="match status" value="1"/>
</dbReference>
<dbReference type="PRINTS" id="PR00786">
    <property type="entry name" value="NEPRILYSIN"/>
</dbReference>
<evidence type="ECO:0000256" key="4">
    <source>
        <dbReference type="ARBA" id="ARBA00022670"/>
    </source>
</evidence>
<keyword evidence="5" id="KW-0479">Metal-binding</keyword>
<keyword evidence="9" id="KW-0472">Membrane</keyword>
<dbReference type="InterPro" id="IPR008753">
    <property type="entry name" value="Peptidase_M13_N"/>
</dbReference>
<dbReference type="InterPro" id="IPR018497">
    <property type="entry name" value="Peptidase_M13_C"/>
</dbReference>
<evidence type="ECO:0000256" key="3">
    <source>
        <dbReference type="ARBA" id="ARBA00007357"/>
    </source>
</evidence>
<comment type="similarity">
    <text evidence="3">Belongs to the peptidase M13 family.</text>
</comment>
<keyword evidence="9" id="KW-1133">Transmembrane helix</keyword>
<evidence type="ECO:0000259" key="11">
    <source>
        <dbReference type="Pfam" id="PF05649"/>
    </source>
</evidence>
<proteinExistence type="inferred from homology"/>
<dbReference type="GO" id="GO:0004222">
    <property type="term" value="F:metalloendopeptidase activity"/>
    <property type="evidence" value="ECO:0007669"/>
    <property type="project" value="InterPro"/>
</dbReference>
<evidence type="ECO:0000256" key="8">
    <source>
        <dbReference type="ARBA" id="ARBA00023049"/>
    </source>
</evidence>
<dbReference type="InterPro" id="IPR000718">
    <property type="entry name" value="Peptidase_M13"/>
</dbReference>
<dbReference type="GO" id="GO:0046872">
    <property type="term" value="F:metal ion binding"/>
    <property type="evidence" value="ECO:0007669"/>
    <property type="project" value="UniProtKB-KW"/>
</dbReference>
<dbReference type="Pfam" id="PF01431">
    <property type="entry name" value="Peptidase_M13"/>
    <property type="match status" value="1"/>
</dbReference>
<dbReference type="Proteomes" id="UP001367676">
    <property type="component" value="Unassembled WGS sequence"/>
</dbReference>
<organism evidence="12 13">
    <name type="scientific">Parthenolecanium corni</name>
    <dbReference type="NCBI Taxonomy" id="536013"/>
    <lineage>
        <taxon>Eukaryota</taxon>
        <taxon>Metazoa</taxon>
        <taxon>Ecdysozoa</taxon>
        <taxon>Arthropoda</taxon>
        <taxon>Hexapoda</taxon>
        <taxon>Insecta</taxon>
        <taxon>Pterygota</taxon>
        <taxon>Neoptera</taxon>
        <taxon>Paraneoptera</taxon>
        <taxon>Hemiptera</taxon>
        <taxon>Sternorrhyncha</taxon>
        <taxon>Coccoidea</taxon>
        <taxon>Coccidae</taxon>
        <taxon>Parthenolecanium</taxon>
    </lineage>
</organism>
<dbReference type="AlphaFoldDB" id="A0AAN9TPH8"/>
<feature type="transmembrane region" description="Helical" evidence="9">
    <location>
        <begin position="29"/>
        <end position="49"/>
    </location>
</feature>
<feature type="domain" description="Peptidase M13 C-terminal" evidence="10">
    <location>
        <begin position="563"/>
        <end position="769"/>
    </location>
</feature>
<keyword evidence="8" id="KW-0482">Metalloprotease</keyword>
<dbReference type="Pfam" id="PF05649">
    <property type="entry name" value="Peptidase_M13_N"/>
    <property type="match status" value="1"/>
</dbReference>
<reference evidence="12 13" key="1">
    <citation type="submission" date="2024-03" db="EMBL/GenBank/DDBJ databases">
        <title>Adaptation during the transition from Ophiocordyceps entomopathogen to insect associate is accompanied by gene loss and intensified selection.</title>
        <authorList>
            <person name="Ward C.M."/>
            <person name="Onetto C.A."/>
            <person name="Borneman A.R."/>
        </authorList>
    </citation>
    <scope>NUCLEOTIDE SEQUENCE [LARGE SCALE GENOMIC DNA]</scope>
    <source>
        <strain evidence="12">AWRI1</strain>
        <tissue evidence="12">Single Adult Female</tissue>
    </source>
</reference>
<comment type="subcellular location">
    <subcellularLocation>
        <location evidence="2">Cell membrane</location>
        <topology evidence="2">Single-pass type II membrane protein</topology>
    </subcellularLocation>
</comment>
<evidence type="ECO:0000313" key="12">
    <source>
        <dbReference type="EMBL" id="KAK7602497.1"/>
    </source>
</evidence>
<accession>A0AAN9TPH8</accession>
<dbReference type="GO" id="GO:0016485">
    <property type="term" value="P:protein processing"/>
    <property type="evidence" value="ECO:0007669"/>
    <property type="project" value="TreeGrafter"/>
</dbReference>
<evidence type="ECO:0000313" key="13">
    <source>
        <dbReference type="Proteomes" id="UP001367676"/>
    </source>
</evidence>
<comment type="caution">
    <text evidence="12">The sequence shown here is derived from an EMBL/GenBank/DDBJ whole genome shotgun (WGS) entry which is preliminary data.</text>
</comment>
<dbReference type="EMBL" id="JBBCAQ010000008">
    <property type="protein sequence ID" value="KAK7602497.1"/>
    <property type="molecule type" value="Genomic_DNA"/>
</dbReference>
<dbReference type="SUPFAM" id="SSF55486">
    <property type="entry name" value="Metalloproteases ('zincins'), catalytic domain"/>
    <property type="match status" value="1"/>
</dbReference>
<keyword evidence="6" id="KW-0378">Hydrolase</keyword>
<evidence type="ECO:0000259" key="10">
    <source>
        <dbReference type="Pfam" id="PF01431"/>
    </source>
</evidence>
<sequence>MKVLTGPYCEAFVRNPSWWRRRTTLEKNLTIASFLISIMMIVSLGLLIYTKVHDSNEDLPVLSADNGLSGARPKPRNAIVGHQKASECNNLCLTPGCVASADSVLKNMDQSVNPCDDFYLFACGKFLKETQIPEDKSTVTSFSEISDTLMDQLKMIVTEPESDYDIRPFKMAKQLYKSCMDKNRIEELGLEPSKTVLKKLGGWPVLEENWDEGSFDWRQSVYKFRKEGFSVDYFMDFSVTADLKNSNNRIIDIDQAQLGVSREYLVKGMEERIVKAYYRYMVDIAVMFGANRDLATEDLRKSLEFEMNLAKISDPLEERRNASKLYNPMTITDVQQKFPSIPWLEYINTILAPTNKVRDNEVLIINTPNYIKQLEALLSTTPKRTQANYVMWRAAASSISYLSENVRKRQLDYGTELSGRTEREPRWKECVDTAAGSFALAIGSLYVKRFFKEDAKRNALDMVEGIRKEMYKILGSVDWMDERTRKNALDKARSMVNHIAYPDELLDNKKIEEFYAKLEIPQNDYFGSLLSLTKFGTDYSFSKLREPINKTDWITHSRPAVVNAFYNSLENSIQFPAGILQGTFFSNERPKYMNYGAIGFVIGHEITHGFDDQGRQFDKNGNLVEWWDPKTKERYLEKAKCIIEQYGNYTAEEVGMKLNGINTQGENIADNGGIKEAYYAYQSWAKKNGPEPRLPGLHDYSPQQMFWLSAANVWCSKYRPESLKVRITTGYHSPGQFRVIGPFSNLEEFARDFRCPSGSKMNPTKKCKVW</sequence>
<name>A0AAN9TPH8_9HEMI</name>
<protein>
    <recommendedName>
        <fullName evidence="14">Neprilysin</fullName>
    </recommendedName>
</protein>
<evidence type="ECO:0000256" key="9">
    <source>
        <dbReference type="SAM" id="Phobius"/>
    </source>
</evidence>
<gene>
    <name evidence="12" type="ORF">V9T40_008086</name>
</gene>
<comment type="cofactor">
    <cofactor evidence="1">
        <name>Zn(2+)</name>
        <dbReference type="ChEBI" id="CHEBI:29105"/>
    </cofactor>
</comment>
<evidence type="ECO:0000256" key="2">
    <source>
        <dbReference type="ARBA" id="ARBA00004401"/>
    </source>
</evidence>
<keyword evidence="4" id="KW-0645">Protease</keyword>
<keyword evidence="13" id="KW-1185">Reference proteome</keyword>
<dbReference type="GO" id="GO:0005886">
    <property type="term" value="C:plasma membrane"/>
    <property type="evidence" value="ECO:0007669"/>
    <property type="project" value="UniProtKB-SubCell"/>
</dbReference>
<evidence type="ECO:0000256" key="7">
    <source>
        <dbReference type="ARBA" id="ARBA00022833"/>
    </source>
</evidence>
<keyword evidence="7" id="KW-0862">Zinc</keyword>
<feature type="domain" description="Peptidase M13 N-terminal" evidence="11">
    <location>
        <begin position="114"/>
        <end position="502"/>
    </location>
</feature>
<keyword evidence="9" id="KW-0812">Transmembrane</keyword>
<dbReference type="Gene3D" id="1.10.1380.10">
    <property type="entry name" value="Neutral endopeptidase , domain2"/>
    <property type="match status" value="1"/>
</dbReference>
<evidence type="ECO:0008006" key="14">
    <source>
        <dbReference type="Google" id="ProtNLM"/>
    </source>
</evidence>
<evidence type="ECO:0000256" key="1">
    <source>
        <dbReference type="ARBA" id="ARBA00001947"/>
    </source>
</evidence>